<feature type="region of interest" description="Disordered" evidence="6">
    <location>
        <begin position="353"/>
        <end position="392"/>
    </location>
</feature>
<proteinExistence type="predicted"/>
<dbReference type="PANTHER" id="PTHR24060">
    <property type="entry name" value="METABOTROPIC GLUTAMATE RECEPTOR"/>
    <property type="match status" value="1"/>
</dbReference>
<evidence type="ECO:0000256" key="3">
    <source>
        <dbReference type="ARBA" id="ARBA00022989"/>
    </source>
</evidence>
<evidence type="ECO:0000256" key="2">
    <source>
        <dbReference type="ARBA" id="ARBA00022692"/>
    </source>
</evidence>
<dbReference type="Proteomes" id="UP000663828">
    <property type="component" value="Unassembled WGS sequence"/>
</dbReference>
<keyword evidence="3 7" id="KW-1133">Transmembrane helix</keyword>
<feature type="transmembrane region" description="Helical" evidence="7">
    <location>
        <begin position="74"/>
        <end position="97"/>
    </location>
</feature>
<evidence type="ECO:0000256" key="7">
    <source>
        <dbReference type="SAM" id="Phobius"/>
    </source>
</evidence>
<feature type="transmembrane region" description="Helical" evidence="7">
    <location>
        <begin position="109"/>
        <end position="127"/>
    </location>
</feature>
<keyword evidence="2 7" id="KW-0812">Transmembrane</keyword>
<feature type="transmembrane region" description="Helical" evidence="7">
    <location>
        <begin position="40"/>
        <end position="67"/>
    </location>
</feature>
<keyword evidence="5" id="KW-0325">Glycoprotein</keyword>
<evidence type="ECO:0000313" key="10">
    <source>
        <dbReference type="Proteomes" id="UP000663828"/>
    </source>
</evidence>
<name>A0A814CE70_ADIRI</name>
<feature type="region of interest" description="Disordered" evidence="6">
    <location>
        <begin position="490"/>
        <end position="517"/>
    </location>
</feature>
<evidence type="ECO:0000313" key="9">
    <source>
        <dbReference type="EMBL" id="CAF0939642.1"/>
    </source>
</evidence>
<feature type="compositionally biased region" description="Acidic residues" evidence="6">
    <location>
        <begin position="702"/>
        <end position="712"/>
    </location>
</feature>
<evidence type="ECO:0000256" key="6">
    <source>
        <dbReference type="SAM" id="MobiDB-lite"/>
    </source>
</evidence>
<feature type="transmembrane region" description="Helical" evidence="7">
    <location>
        <begin position="261"/>
        <end position="285"/>
    </location>
</feature>
<dbReference type="GO" id="GO:0004930">
    <property type="term" value="F:G protein-coupled receptor activity"/>
    <property type="evidence" value="ECO:0007669"/>
    <property type="project" value="InterPro"/>
</dbReference>
<gene>
    <name evidence="9" type="ORF">XAT740_LOCUS10044</name>
</gene>
<evidence type="ECO:0000256" key="5">
    <source>
        <dbReference type="ARBA" id="ARBA00023180"/>
    </source>
</evidence>
<organism evidence="9 10">
    <name type="scientific">Adineta ricciae</name>
    <name type="common">Rotifer</name>
    <dbReference type="NCBI Taxonomy" id="249248"/>
    <lineage>
        <taxon>Eukaryota</taxon>
        <taxon>Metazoa</taxon>
        <taxon>Spiralia</taxon>
        <taxon>Gnathifera</taxon>
        <taxon>Rotifera</taxon>
        <taxon>Eurotatoria</taxon>
        <taxon>Bdelloidea</taxon>
        <taxon>Adinetida</taxon>
        <taxon>Adinetidae</taxon>
        <taxon>Adineta</taxon>
    </lineage>
</organism>
<accession>A0A814CE70</accession>
<dbReference type="InterPro" id="IPR050726">
    <property type="entry name" value="mGluR"/>
</dbReference>
<comment type="caution">
    <text evidence="9">The sequence shown here is derived from an EMBL/GenBank/DDBJ whole genome shotgun (WGS) entry which is preliminary data.</text>
</comment>
<feature type="region of interest" description="Disordered" evidence="6">
    <location>
        <begin position="421"/>
        <end position="453"/>
    </location>
</feature>
<protein>
    <recommendedName>
        <fullName evidence="8">G-protein coupled receptors family 3 profile domain-containing protein</fullName>
    </recommendedName>
</protein>
<dbReference type="Pfam" id="PF00003">
    <property type="entry name" value="7tm_3"/>
    <property type="match status" value="1"/>
</dbReference>
<feature type="compositionally biased region" description="Polar residues" evidence="6">
    <location>
        <begin position="444"/>
        <end position="453"/>
    </location>
</feature>
<sequence>MEDISPMNSPDYLHYSSDSNDNNLANSSLSIPLLALNDTWILPIFVLCLFGILCTIIVSLIFIYLSYRRLNGHFLLTNLFICFGVCSIYTVLILFLLRANELFCGLREFLSQLAYALLYSALLCRYIMQWLGARILSKRTKQLTSLLIYFLLIFTQIPIGVLWWYFTIPRMCQQRRMNVLSSSATIPELNFYFQQPFTSSSSIKPCSNRCLVDYRFYATFTYTIIQLFLCTIISTCLFLCRHCHRDRPQNDTPSINGNNPILTFLNMLAFLLIDLIWLTWTAVYYFTHPFFVFPAIIIGMFLIASICLLLILLPQVYYYSKLKFNDVEKYKSKVIAPSTTLYSNKLASTHDMNDQEGLLEDSTKESKKKNHKLSNASDGSDELGASGTFLPITRTPKGQFKVTTTDTSTPIEKLDKLIYGEHQQTSTAPKNANKSALNERKVNASATDTTEQRLQPPVTVPLQRQLTSSSIASDFVTPVVTITPQQQLAYQPHGSDSYRSHNPNLQPSSSMYYSGYPPPRRDETIVPILCASDRPRTSTPVQMRFVVNSAPSSVPTTRRIYSGTDIRYIRHPYHHTYPSPPPPPTTPLYYSPQPQQYLFIDPYRTMPSRIGSNPWHSVLLQPRSASHRQTPSTPSSSYRRFHMDNRSLSQRLWDIDSGDDEDDGEEDIVKIAGRETPPKEQVTDMHHDHFETEDNILLHIDDDGDDEDEHDERDESYRKQYAQV</sequence>
<dbReference type="AlphaFoldDB" id="A0A814CE70"/>
<feature type="transmembrane region" description="Helical" evidence="7">
    <location>
        <begin position="220"/>
        <end position="240"/>
    </location>
</feature>
<feature type="transmembrane region" description="Helical" evidence="7">
    <location>
        <begin position="147"/>
        <end position="166"/>
    </location>
</feature>
<feature type="region of interest" description="Disordered" evidence="6">
    <location>
        <begin position="622"/>
        <end position="643"/>
    </location>
</feature>
<feature type="domain" description="G-protein coupled receptors family 3 profile" evidence="8">
    <location>
        <begin position="39"/>
        <end position="317"/>
    </location>
</feature>
<evidence type="ECO:0000259" key="8">
    <source>
        <dbReference type="PROSITE" id="PS50259"/>
    </source>
</evidence>
<dbReference type="InterPro" id="IPR017978">
    <property type="entry name" value="GPCR_3_C"/>
</dbReference>
<keyword evidence="4 7" id="KW-0472">Membrane</keyword>
<keyword evidence="10" id="KW-1185">Reference proteome</keyword>
<evidence type="ECO:0000256" key="4">
    <source>
        <dbReference type="ARBA" id="ARBA00023136"/>
    </source>
</evidence>
<reference evidence="9" key="1">
    <citation type="submission" date="2021-02" db="EMBL/GenBank/DDBJ databases">
        <authorList>
            <person name="Nowell W R."/>
        </authorList>
    </citation>
    <scope>NUCLEOTIDE SEQUENCE</scope>
</reference>
<dbReference type="PROSITE" id="PS50259">
    <property type="entry name" value="G_PROTEIN_RECEP_F3_4"/>
    <property type="match status" value="1"/>
</dbReference>
<feature type="compositionally biased region" description="Polar residues" evidence="6">
    <location>
        <begin position="422"/>
        <end position="436"/>
    </location>
</feature>
<dbReference type="EMBL" id="CAJNOR010000529">
    <property type="protein sequence ID" value="CAF0939642.1"/>
    <property type="molecule type" value="Genomic_DNA"/>
</dbReference>
<evidence type="ECO:0000256" key="1">
    <source>
        <dbReference type="ARBA" id="ARBA00004141"/>
    </source>
</evidence>
<dbReference type="GO" id="GO:0016020">
    <property type="term" value="C:membrane"/>
    <property type="evidence" value="ECO:0007669"/>
    <property type="project" value="UniProtKB-SubCell"/>
</dbReference>
<comment type="subcellular location">
    <subcellularLocation>
        <location evidence="1">Membrane</location>
        <topology evidence="1">Multi-pass membrane protein</topology>
    </subcellularLocation>
</comment>
<feature type="region of interest" description="Disordered" evidence="6">
    <location>
        <begin position="699"/>
        <end position="724"/>
    </location>
</feature>
<feature type="compositionally biased region" description="Polar residues" evidence="6">
    <location>
        <begin position="623"/>
        <end position="638"/>
    </location>
</feature>
<feature type="transmembrane region" description="Helical" evidence="7">
    <location>
        <begin position="291"/>
        <end position="313"/>
    </location>
</feature>